<feature type="compositionally biased region" description="Basic residues" evidence="1">
    <location>
        <begin position="81"/>
        <end position="94"/>
    </location>
</feature>
<keyword evidence="4" id="KW-1185">Reference proteome</keyword>
<accession>A0ABU5RYC8</accession>
<evidence type="ECO:0000256" key="1">
    <source>
        <dbReference type="SAM" id="MobiDB-lite"/>
    </source>
</evidence>
<name>A0ABU5RYC8_9CYAN</name>
<keyword evidence="2" id="KW-0472">Membrane</keyword>
<evidence type="ECO:0000313" key="4">
    <source>
        <dbReference type="Proteomes" id="UP001304461"/>
    </source>
</evidence>
<feature type="transmembrane region" description="Helical" evidence="2">
    <location>
        <begin position="12"/>
        <end position="34"/>
    </location>
</feature>
<keyword evidence="2" id="KW-1133">Transmembrane helix</keyword>
<dbReference type="RefSeq" id="WP_323306634.1">
    <property type="nucleotide sequence ID" value="NZ_JAYGHX010000015.1"/>
</dbReference>
<comment type="caution">
    <text evidence="3">The sequence shown here is derived from an EMBL/GenBank/DDBJ whole genome shotgun (WGS) entry which is preliminary data.</text>
</comment>
<protein>
    <submittedName>
        <fullName evidence="3">Uncharacterized protein</fullName>
    </submittedName>
</protein>
<keyword evidence="2" id="KW-0812">Transmembrane</keyword>
<dbReference type="EMBL" id="JAYGHX010000015">
    <property type="protein sequence ID" value="MEA5392706.1"/>
    <property type="molecule type" value="Genomic_DNA"/>
</dbReference>
<dbReference type="Proteomes" id="UP001304461">
    <property type="component" value="Unassembled WGS sequence"/>
</dbReference>
<feature type="region of interest" description="Disordered" evidence="1">
    <location>
        <begin position="72"/>
        <end position="94"/>
    </location>
</feature>
<feature type="transmembrane region" description="Helical" evidence="2">
    <location>
        <begin position="46"/>
        <end position="65"/>
    </location>
</feature>
<gene>
    <name evidence="3" type="ORF">VB738_15695</name>
</gene>
<proteinExistence type="predicted"/>
<organism evidence="3 4">
    <name type="scientific">Cyanobium gracile UHCC 0139</name>
    <dbReference type="NCBI Taxonomy" id="3110308"/>
    <lineage>
        <taxon>Bacteria</taxon>
        <taxon>Bacillati</taxon>
        <taxon>Cyanobacteriota</taxon>
        <taxon>Cyanophyceae</taxon>
        <taxon>Synechococcales</taxon>
        <taxon>Prochlorococcaceae</taxon>
        <taxon>Cyanobium</taxon>
    </lineage>
</organism>
<reference evidence="3 4" key="1">
    <citation type="submission" date="2023-12" db="EMBL/GenBank/DDBJ databases">
        <title>Baltic Sea Cyanobacteria.</title>
        <authorList>
            <person name="Delbaje E."/>
            <person name="Fewer D.P."/>
            <person name="Shishido T.K."/>
        </authorList>
    </citation>
    <scope>NUCLEOTIDE SEQUENCE [LARGE SCALE GENOMIC DNA]</scope>
    <source>
        <strain evidence="3 4">UHCC 0139</strain>
    </source>
</reference>
<sequence>MPAPCPPLSGRRVLCAGMLTGVVGLAIAQFLRSIVDHTPLRVTPQALFWSTVVLGGFGVVAGMAVEAVRQLQESNPEPDYHRHHGRGGGPGPRR</sequence>
<evidence type="ECO:0000313" key="3">
    <source>
        <dbReference type="EMBL" id="MEA5392706.1"/>
    </source>
</evidence>
<evidence type="ECO:0000256" key="2">
    <source>
        <dbReference type="SAM" id="Phobius"/>
    </source>
</evidence>